<sequence length="127" mass="14513">MTWTAGSSHNFLSVKETNGCQKDTILNPVLFIHLLHILTAHSIAEEVAPNIDCIRMPHCCHHTGSSPPFFSGQIAFRMPQIRRKIKEIQIYMSLPKHLDMTCCFNLCIELTLNIYLTSLEHSFSSWL</sequence>
<protein>
    <submittedName>
        <fullName evidence="1">Uncharacterized protein</fullName>
    </submittedName>
</protein>
<proteinExistence type="predicted"/>
<organism evidence="1 2">
    <name type="scientific">Ilyodon furcidens</name>
    <name type="common">goldbreast splitfin</name>
    <dbReference type="NCBI Taxonomy" id="33524"/>
    <lineage>
        <taxon>Eukaryota</taxon>
        <taxon>Metazoa</taxon>
        <taxon>Chordata</taxon>
        <taxon>Craniata</taxon>
        <taxon>Vertebrata</taxon>
        <taxon>Euteleostomi</taxon>
        <taxon>Actinopterygii</taxon>
        <taxon>Neopterygii</taxon>
        <taxon>Teleostei</taxon>
        <taxon>Neoteleostei</taxon>
        <taxon>Acanthomorphata</taxon>
        <taxon>Ovalentaria</taxon>
        <taxon>Atherinomorphae</taxon>
        <taxon>Cyprinodontiformes</taxon>
        <taxon>Goodeidae</taxon>
        <taxon>Ilyodon</taxon>
    </lineage>
</organism>
<reference evidence="1 2" key="1">
    <citation type="submission" date="2021-06" db="EMBL/GenBank/DDBJ databases">
        <authorList>
            <person name="Palmer J.M."/>
        </authorList>
    </citation>
    <scope>NUCLEOTIDE SEQUENCE [LARGE SCALE GENOMIC DNA]</scope>
    <source>
        <strain evidence="2">if_2019</strain>
        <tissue evidence="1">Muscle</tissue>
    </source>
</reference>
<dbReference type="EMBL" id="JAHRIQ010058026">
    <property type="protein sequence ID" value="MEQ2239212.1"/>
    <property type="molecule type" value="Genomic_DNA"/>
</dbReference>
<gene>
    <name evidence="1" type="ORF">ILYODFUR_002158</name>
</gene>
<evidence type="ECO:0000313" key="1">
    <source>
        <dbReference type="EMBL" id="MEQ2239212.1"/>
    </source>
</evidence>
<name>A0ABV0U697_9TELE</name>
<evidence type="ECO:0000313" key="2">
    <source>
        <dbReference type="Proteomes" id="UP001482620"/>
    </source>
</evidence>
<keyword evidence="2" id="KW-1185">Reference proteome</keyword>
<accession>A0ABV0U697</accession>
<comment type="caution">
    <text evidence="1">The sequence shown here is derived from an EMBL/GenBank/DDBJ whole genome shotgun (WGS) entry which is preliminary data.</text>
</comment>
<dbReference type="Proteomes" id="UP001482620">
    <property type="component" value="Unassembled WGS sequence"/>
</dbReference>